<dbReference type="AlphaFoldDB" id="A0A4C1U7S6"/>
<protein>
    <submittedName>
        <fullName evidence="1">Uncharacterized protein</fullName>
    </submittedName>
</protein>
<dbReference type="EMBL" id="BGZK01000140">
    <property type="protein sequence ID" value="GBP22442.1"/>
    <property type="molecule type" value="Genomic_DNA"/>
</dbReference>
<organism evidence="1 2">
    <name type="scientific">Eumeta variegata</name>
    <name type="common">Bagworm moth</name>
    <name type="synonym">Eumeta japonica</name>
    <dbReference type="NCBI Taxonomy" id="151549"/>
    <lineage>
        <taxon>Eukaryota</taxon>
        <taxon>Metazoa</taxon>
        <taxon>Ecdysozoa</taxon>
        <taxon>Arthropoda</taxon>
        <taxon>Hexapoda</taxon>
        <taxon>Insecta</taxon>
        <taxon>Pterygota</taxon>
        <taxon>Neoptera</taxon>
        <taxon>Endopterygota</taxon>
        <taxon>Lepidoptera</taxon>
        <taxon>Glossata</taxon>
        <taxon>Ditrysia</taxon>
        <taxon>Tineoidea</taxon>
        <taxon>Psychidae</taxon>
        <taxon>Oiketicinae</taxon>
        <taxon>Eumeta</taxon>
    </lineage>
</organism>
<dbReference type="Proteomes" id="UP000299102">
    <property type="component" value="Unassembled WGS sequence"/>
</dbReference>
<sequence length="101" mass="11510">MSFPLPSPPFVQGELQKETSTTIRPTGYHRPTKGYQLRQDLLSKSTNEEKHIREGKRACQPPESRWPLVTLLEFMDTCNSRGVTRAFLASRSALLGYSKAW</sequence>
<name>A0A4C1U7S6_EUMVA</name>
<accession>A0A4C1U7S6</accession>
<reference evidence="1 2" key="1">
    <citation type="journal article" date="2019" name="Commun. Biol.">
        <title>The bagworm genome reveals a unique fibroin gene that provides high tensile strength.</title>
        <authorList>
            <person name="Kono N."/>
            <person name="Nakamura H."/>
            <person name="Ohtoshi R."/>
            <person name="Tomita M."/>
            <person name="Numata K."/>
            <person name="Arakawa K."/>
        </authorList>
    </citation>
    <scope>NUCLEOTIDE SEQUENCE [LARGE SCALE GENOMIC DNA]</scope>
</reference>
<evidence type="ECO:0000313" key="1">
    <source>
        <dbReference type="EMBL" id="GBP22442.1"/>
    </source>
</evidence>
<proteinExistence type="predicted"/>
<gene>
    <name evidence="1" type="ORF">EVAR_78618_1</name>
</gene>
<comment type="caution">
    <text evidence="1">The sequence shown here is derived from an EMBL/GenBank/DDBJ whole genome shotgun (WGS) entry which is preliminary data.</text>
</comment>
<keyword evidence="2" id="KW-1185">Reference proteome</keyword>
<evidence type="ECO:0000313" key="2">
    <source>
        <dbReference type="Proteomes" id="UP000299102"/>
    </source>
</evidence>